<reference evidence="2 3" key="1">
    <citation type="journal article" date="2020" name="ISME J.">
        <title>Uncovering the hidden diversity of litter-decomposition mechanisms in mushroom-forming fungi.</title>
        <authorList>
            <person name="Floudas D."/>
            <person name="Bentzer J."/>
            <person name="Ahren D."/>
            <person name="Johansson T."/>
            <person name="Persson P."/>
            <person name="Tunlid A."/>
        </authorList>
    </citation>
    <scope>NUCLEOTIDE SEQUENCE [LARGE SCALE GENOMIC DNA]</scope>
    <source>
        <strain evidence="2 3">CBS 406.79</strain>
    </source>
</reference>
<evidence type="ECO:0008006" key="4">
    <source>
        <dbReference type="Google" id="ProtNLM"/>
    </source>
</evidence>
<evidence type="ECO:0000256" key="1">
    <source>
        <dbReference type="SAM" id="MobiDB-lite"/>
    </source>
</evidence>
<keyword evidence="3" id="KW-1185">Reference proteome</keyword>
<feature type="region of interest" description="Disordered" evidence="1">
    <location>
        <begin position="170"/>
        <end position="207"/>
    </location>
</feature>
<proteinExistence type="predicted"/>
<dbReference type="Proteomes" id="UP000518752">
    <property type="component" value="Unassembled WGS sequence"/>
</dbReference>
<gene>
    <name evidence="2" type="ORF">D9757_015168</name>
</gene>
<dbReference type="OrthoDB" id="447251at2759"/>
<name>A0A8H5CUM7_9AGAR</name>
<feature type="compositionally biased region" description="Low complexity" evidence="1">
    <location>
        <begin position="191"/>
        <end position="207"/>
    </location>
</feature>
<feature type="compositionally biased region" description="Low complexity" evidence="1">
    <location>
        <begin position="172"/>
        <end position="184"/>
    </location>
</feature>
<organism evidence="2 3">
    <name type="scientific">Collybiopsis confluens</name>
    <dbReference type="NCBI Taxonomy" id="2823264"/>
    <lineage>
        <taxon>Eukaryota</taxon>
        <taxon>Fungi</taxon>
        <taxon>Dikarya</taxon>
        <taxon>Basidiomycota</taxon>
        <taxon>Agaricomycotina</taxon>
        <taxon>Agaricomycetes</taxon>
        <taxon>Agaricomycetidae</taxon>
        <taxon>Agaricales</taxon>
        <taxon>Marasmiineae</taxon>
        <taxon>Omphalotaceae</taxon>
        <taxon>Collybiopsis</taxon>
    </lineage>
</organism>
<comment type="caution">
    <text evidence="2">The sequence shown here is derived from an EMBL/GenBank/DDBJ whole genome shotgun (WGS) entry which is preliminary data.</text>
</comment>
<evidence type="ECO:0000313" key="3">
    <source>
        <dbReference type="Proteomes" id="UP000518752"/>
    </source>
</evidence>
<dbReference type="AlphaFoldDB" id="A0A8H5CUM7"/>
<dbReference type="EMBL" id="JAACJN010000339">
    <property type="protein sequence ID" value="KAF5347363.1"/>
    <property type="molecule type" value="Genomic_DNA"/>
</dbReference>
<protein>
    <recommendedName>
        <fullName evidence="4">LOV domain-containing protein</fullName>
    </recommendedName>
</protein>
<dbReference type="Gene3D" id="3.30.450.20">
    <property type="entry name" value="PAS domain"/>
    <property type="match status" value="1"/>
</dbReference>
<sequence>MTSSLFQHKACSPSISSVLALAGVAPPWNVKYANIPSRRCQTSIISYRKSGKASVIPIKGGDVSNPQKDDKVIYHVGFQVDLTEQPNAILEKLSLLTMRRICPMLMKRHPVTASTNTDAVSPPSAATPPFLCLPPPLRRVLRYKPKELVGKGLVDICHHADQTPAMNELKESGATAAGRTSSSGNNANFTSSNLPSNGNSSANSSNANFDCERDSATEFWGAVTCSGTLLVVRKGARDVLGFDETELMGRAIFTFLSRQEPWQYELQQNECLRDEIKSLQEEVGEEKKGKMEKWKPSPPATGITPSIITYIRLLRLTGQGQSSQPAPANPSLIMYSVLDAPSYGQLELSHPHSHQQRCHYHPQVQTLALASAQRETTSSFFFLRTFTLWFTLSLFDSLMWSTS</sequence>
<accession>A0A8H5CUM7</accession>
<evidence type="ECO:0000313" key="2">
    <source>
        <dbReference type="EMBL" id="KAF5347363.1"/>
    </source>
</evidence>